<organism evidence="2 3">
    <name type="scientific">Candidatus Desulfobia pelagia</name>
    <dbReference type="NCBI Taxonomy" id="2841692"/>
    <lineage>
        <taxon>Bacteria</taxon>
        <taxon>Pseudomonadati</taxon>
        <taxon>Thermodesulfobacteriota</taxon>
        <taxon>Desulfobulbia</taxon>
        <taxon>Desulfobulbales</taxon>
        <taxon>Desulfobulbaceae</taxon>
        <taxon>Candidatus Desulfobia</taxon>
    </lineage>
</organism>
<accession>A0A8J6NCD5</accession>
<keyword evidence="2" id="KW-0282">Flagellum</keyword>
<keyword evidence="2" id="KW-0969">Cilium</keyword>
<dbReference type="AlphaFoldDB" id="A0A8J6NCD5"/>
<dbReference type="Gene3D" id="3.30.160.170">
    <property type="entry name" value="FlaG-like"/>
    <property type="match status" value="1"/>
</dbReference>
<sequence length="131" mass="14509">MNIDASAAVKSIAQPVVPNVETVDKAKPQVAPVEKSGDSARAAQDERALRDKQQEKLTNEELTSAVENIQARLDVMRTKLGFSIHEETDDIVIKVTDRESGDVIRQIPSEEVMELRARLDELVGIIFDKKA</sequence>
<comment type="caution">
    <text evidence="2">The sequence shown here is derived from an EMBL/GenBank/DDBJ whole genome shotgun (WGS) entry which is preliminary data.</text>
</comment>
<evidence type="ECO:0000313" key="3">
    <source>
        <dbReference type="Proteomes" id="UP000614424"/>
    </source>
</evidence>
<evidence type="ECO:0000313" key="2">
    <source>
        <dbReference type="EMBL" id="MBC8317234.1"/>
    </source>
</evidence>
<dbReference type="InterPro" id="IPR035924">
    <property type="entry name" value="FlaG-like_sf"/>
</dbReference>
<evidence type="ECO:0000256" key="1">
    <source>
        <dbReference type="SAM" id="MobiDB-lite"/>
    </source>
</evidence>
<feature type="region of interest" description="Disordered" evidence="1">
    <location>
        <begin position="23"/>
        <end position="61"/>
    </location>
</feature>
<proteinExistence type="predicted"/>
<name>A0A8J6NCD5_9BACT</name>
<reference evidence="2 3" key="1">
    <citation type="submission" date="2020-08" db="EMBL/GenBank/DDBJ databases">
        <title>Bridging the membrane lipid divide: bacteria of the FCB group superphylum have the potential to synthesize archaeal ether lipids.</title>
        <authorList>
            <person name="Villanueva L."/>
            <person name="Von Meijenfeldt F.A.B."/>
            <person name="Westbye A.B."/>
            <person name="Yadav S."/>
            <person name="Hopmans E.C."/>
            <person name="Dutilh B.E."/>
            <person name="Sinninghe Damste J.S."/>
        </authorList>
    </citation>
    <scope>NUCLEOTIDE SEQUENCE [LARGE SCALE GENOMIC DNA]</scope>
    <source>
        <strain evidence="2">NIOZ-UU47</strain>
    </source>
</reference>
<dbReference type="EMBL" id="JACNJZ010000077">
    <property type="protein sequence ID" value="MBC8317234.1"/>
    <property type="molecule type" value="Genomic_DNA"/>
</dbReference>
<dbReference type="SUPFAM" id="SSF160214">
    <property type="entry name" value="FlaG-like"/>
    <property type="match status" value="1"/>
</dbReference>
<feature type="compositionally biased region" description="Basic and acidic residues" evidence="1">
    <location>
        <begin position="35"/>
        <end position="59"/>
    </location>
</feature>
<dbReference type="InterPro" id="IPR005186">
    <property type="entry name" value="FlaG"/>
</dbReference>
<dbReference type="Proteomes" id="UP000614424">
    <property type="component" value="Unassembled WGS sequence"/>
</dbReference>
<dbReference type="Pfam" id="PF03646">
    <property type="entry name" value="FlaG"/>
    <property type="match status" value="1"/>
</dbReference>
<protein>
    <submittedName>
        <fullName evidence="2">Flagellar protein FlaG</fullName>
    </submittedName>
</protein>
<dbReference type="PANTHER" id="PTHR37166:SF1">
    <property type="entry name" value="PROTEIN FLAG"/>
    <property type="match status" value="1"/>
</dbReference>
<gene>
    <name evidence="2" type="ORF">H8E41_04970</name>
</gene>
<dbReference type="PANTHER" id="PTHR37166">
    <property type="entry name" value="PROTEIN FLAG"/>
    <property type="match status" value="1"/>
</dbReference>
<keyword evidence="2" id="KW-0966">Cell projection</keyword>